<keyword evidence="1" id="KW-0472">Membrane</keyword>
<evidence type="ECO:0000256" key="1">
    <source>
        <dbReference type="SAM" id="Phobius"/>
    </source>
</evidence>
<keyword evidence="1" id="KW-0812">Transmembrane</keyword>
<reference evidence="2" key="1">
    <citation type="submission" date="2014-05" db="EMBL/GenBank/DDBJ databases">
        <title>The transcriptome of the halophilic microalga Tetraselmis sp. GSL018 isolated from the Great Salt Lake, Utah.</title>
        <authorList>
            <person name="Jinkerson R.E."/>
            <person name="D'Adamo S."/>
            <person name="Posewitz M.C."/>
        </authorList>
    </citation>
    <scope>NUCLEOTIDE SEQUENCE</scope>
    <source>
        <strain evidence="2">GSL018</strain>
    </source>
</reference>
<sequence length="78" mass="8816">MALILSRVYHSILVVSLKLAITSVVSQKVFLPYRSPPVFPPSLFRRKSDLATLHALVHIALFWLYSFLSPCLSFSLLV</sequence>
<accession>A0A061RKP6</accession>
<keyword evidence="1" id="KW-1133">Transmembrane helix</keyword>
<protein>
    <submittedName>
        <fullName evidence="2">Uncharacterized protein</fullName>
    </submittedName>
</protein>
<name>A0A061RKP6_9CHLO</name>
<feature type="transmembrane region" description="Helical" evidence="1">
    <location>
        <begin position="51"/>
        <end position="77"/>
    </location>
</feature>
<organism evidence="2">
    <name type="scientific">Tetraselmis sp. GSL018</name>
    <dbReference type="NCBI Taxonomy" id="582737"/>
    <lineage>
        <taxon>Eukaryota</taxon>
        <taxon>Viridiplantae</taxon>
        <taxon>Chlorophyta</taxon>
        <taxon>core chlorophytes</taxon>
        <taxon>Chlorodendrophyceae</taxon>
        <taxon>Chlorodendrales</taxon>
        <taxon>Chlorodendraceae</taxon>
        <taxon>Tetraselmis</taxon>
    </lineage>
</organism>
<proteinExistence type="predicted"/>
<evidence type="ECO:0000313" key="2">
    <source>
        <dbReference type="EMBL" id="JAC71210.1"/>
    </source>
</evidence>
<gene>
    <name evidence="2" type="ORF">TSPGSL018_2414</name>
</gene>
<dbReference type="EMBL" id="GBEZ01014903">
    <property type="protein sequence ID" value="JAC71210.1"/>
    <property type="molecule type" value="Transcribed_RNA"/>
</dbReference>
<dbReference type="AlphaFoldDB" id="A0A061RKP6"/>